<evidence type="ECO:0000256" key="1">
    <source>
        <dbReference type="SAM" id="MobiDB-lite"/>
    </source>
</evidence>
<keyword evidence="4" id="KW-1185">Reference proteome</keyword>
<sequence>MGQHRSLRALQGVLVLVTLSACGSDDTAERPIDSTPSTVSAVTLPPTDGGFDYQLGGAYPPPDGTTVVERDSTADPVAGTYSICYVNGFQTQPGVDWPRDLLVPGDDGNPLVDPGWPDEHLLDLSTPAQRDAAAARQQNTIDECARKGFRAVEFDNLDSYSRSRGAFTLDDAVAFATDLTTRAHRARLAVAQKNTADLESRGRDEVGFDFAVTEECDRFDECAAATEVYGPRVFDIEYTDDLRGSVADICARSATPAMTVVRDRDLVPRGDPAYRYARC</sequence>
<accession>A0AAU4K0L9</accession>
<dbReference type="PANTHER" id="PTHR35273">
    <property type="entry name" value="ALPHA-1,4 POLYGALACTOSAMINIDASE, PUTATIVE (AFU_ORTHOLOGUE AFUA_3G07890)-RELATED"/>
    <property type="match status" value="1"/>
</dbReference>
<feature type="region of interest" description="Disordered" evidence="1">
    <location>
        <begin position="25"/>
        <end position="45"/>
    </location>
</feature>
<dbReference type="EMBL" id="CP108021">
    <property type="protein sequence ID" value="WUM19580.1"/>
    <property type="molecule type" value="Genomic_DNA"/>
</dbReference>
<proteinExistence type="predicted"/>
<dbReference type="PROSITE" id="PS51257">
    <property type="entry name" value="PROKAR_LIPOPROTEIN"/>
    <property type="match status" value="1"/>
</dbReference>
<protein>
    <submittedName>
        <fullName evidence="3">Endo alpha-1,4 polygalactosaminidase</fullName>
    </submittedName>
</protein>
<evidence type="ECO:0000313" key="3">
    <source>
        <dbReference type="EMBL" id="WUM19580.1"/>
    </source>
</evidence>
<dbReference type="Pfam" id="PF03537">
    <property type="entry name" value="Glyco_hydro_114"/>
    <property type="match status" value="1"/>
</dbReference>
<dbReference type="InterPro" id="IPR013785">
    <property type="entry name" value="Aldolase_TIM"/>
</dbReference>
<dbReference type="PANTHER" id="PTHR35273:SF2">
    <property type="entry name" value="ALPHA-GALACTOSIDASE"/>
    <property type="match status" value="1"/>
</dbReference>
<dbReference type="InterPro" id="IPR004352">
    <property type="entry name" value="GH114_TIM-barrel"/>
</dbReference>
<evidence type="ECO:0000259" key="2">
    <source>
        <dbReference type="Pfam" id="PF03537"/>
    </source>
</evidence>
<evidence type="ECO:0000313" key="4">
    <source>
        <dbReference type="Proteomes" id="UP001432128"/>
    </source>
</evidence>
<organism evidence="3 4">
    <name type="scientific">Williamsia herbipolensis</name>
    <dbReference type="NCBI Taxonomy" id="1603258"/>
    <lineage>
        <taxon>Bacteria</taxon>
        <taxon>Bacillati</taxon>
        <taxon>Actinomycetota</taxon>
        <taxon>Actinomycetes</taxon>
        <taxon>Mycobacteriales</taxon>
        <taxon>Nocardiaceae</taxon>
        <taxon>Williamsia</taxon>
    </lineage>
</organism>
<dbReference type="Gene3D" id="3.20.20.70">
    <property type="entry name" value="Aldolase class I"/>
    <property type="match status" value="1"/>
</dbReference>
<dbReference type="KEGG" id="whr:OG579_18030"/>
<reference evidence="3 4" key="1">
    <citation type="submission" date="2022-10" db="EMBL/GenBank/DDBJ databases">
        <title>The complete genomes of actinobacterial strains from the NBC collection.</title>
        <authorList>
            <person name="Joergensen T.S."/>
            <person name="Alvarez Arevalo M."/>
            <person name="Sterndorff E.B."/>
            <person name="Faurdal D."/>
            <person name="Vuksanovic O."/>
            <person name="Mourched A.-S."/>
            <person name="Charusanti P."/>
            <person name="Shaw S."/>
            <person name="Blin K."/>
            <person name="Weber T."/>
        </authorList>
    </citation>
    <scope>NUCLEOTIDE SEQUENCE [LARGE SCALE GENOMIC DNA]</scope>
    <source>
        <strain evidence="3 4">NBC_00319</strain>
    </source>
</reference>
<name>A0AAU4K0L9_9NOCA</name>
<dbReference type="RefSeq" id="WP_328857060.1">
    <property type="nucleotide sequence ID" value="NZ_CP108021.1"/>
</dbReference>
<gene>
    <name evidence="3" type="ORF">OG579_18030</name>
</gene>
<dbReference type="Proteomes" id="UP001432128">
    <property type="component" value="Chromosome"/>
</dbReference>
<feature type="domain" description="Glycoside-hydrolase family GH114 TIM-barrel" evidence="2">
    <location>
        <begin position="51"/>
        <end position="267"/>
    </location>
</feature>
<dbReference type="InterPro" id="IPR017853">
    <property type="entry name" value="GH"/>
</dbReference>
<dbReference type="SUPFAM" id="SSF51445">
    <property type="entry name" value="(Trans)glycosidases"/>
    <property type="match status" value="1"/>
</dbReference>
<dbReference type="AlphaFoldDB" id="A0AAU4K0L9"/>